<proteinExistence type="predicted"/>
<dbReference type="HOGENOM" id="CLU_118024_0_0_11"/>
<evidence type="ECO:0000313" key="2">
    <source>
        <dbReference type="EMBL" id="CAI38195.1"/>
    </source>
</evidence>
<organism evidence="2 3">
    <name type="scientific">Corynebacterium jeikeium (strain K411)</name>
    <dbReference type="NCBI Taxonomy" id="306537"/>
    <lineage>
        <taxon>Bacteria</taxon>
        <taxon>Bacillati</taxon>
        <taxon>Actinomycetota</taxon>
        <taxon>Actinomycetes</taxon>
        <taxon>Mycobacteriales</taxon>
        <taxon>Corynebacteriaceae</taxon>
        <taxon>Corynebacterium</taxon>
    </lineage>
</organism>
<dbReference type="PATRIC" id="fig|306537.10.peg.2045"/>
<dbReference type="eggNOG" id="ENOG5032REF">
    <property type="taxonomic scope" value="Bacteria"/>
</dbReference>
<name>Q4JSL2_CORJK</name>
<evidence type="ECO:0000313" key="3">
    <source>
        <dbReference type="Proteomes" id="UP000000545"/>
    </source>
</evidence>
<evidence type="ECO:0000256" key="1">
    <source>
        <dbReference type="SAM" id="MobiDB-lite"/>
    </source>
</evidence>
<dbReference type="EMBL" id="CR931997">
    <property type="protein sequence ID" value="CAI38195.1"/>
    <property type="molecule type" value="Genomic_DNA"/>
</dbReference>
<sequence>MFLGDAPSSQNGTPQEGYEAPLDGEGVPQEGDDEPVLAETVAMTIDAGRMETGLETEDGSDLRVELLTVVSGHDDTAADLLAHAATMISQDPGHWPPQPGTMLPNVVQQMDADSERKITARNGLLVVPYVWDEGVPHVHEVTSGGAGRHSKEGETDVEFTHPGRLTIVAQLVMLTDEELELAQTAGVAAVQERLVREGVNINDIWR</sequence>
<dbReference type="KEGG" id="cjk:jk2013"/>
<protein>
    <submittedName>
        <fullName evidence="2">Uncharacterized protein</fullName>
    </submittedName>
</protein>
<gene>
    <name evidence="2" type="ordered locus">jk2013</name>
</gene>
<feature type="region of interest" description="Disordered" evidence="1">
    <location>
        <begin position="1"/>
        <end position="33"/>
    </location>
</feature>
<keyword evidence="3" id="KW-1185">Reference proteome</keyword>
<reference evidence="2 3" key="1">
    <citation type="journal article" date="2005" name="J. Bacteriol.">
        <title>Complete genome sequence and analysis of the multiresistant nosocomial pathogen Corynebacterium jeikeium K411, a lipid-requiring bacterium of the human skin flora.</title>
        <authorList>
            <person name="Tauch A."/>
            <person name="Kaiser O."/>
            <person name="Hain T."/>
            <person name="Goesmann A."/>
            <person name="Weisshaar B."/>
            <person name="Albersmeier A."/>
            <person name="Bekel T."/>
            <person name="Bischoff N."/>
            <person name="Brune I."/>
            <person name="Chakraborty T."/>
            <person name="Kalinowski J."/>
            <person name="Meyer F."/>
            <person name="Rupp O."/>
            <person name="Schneiker S."/>
            <person name="Viehoever P."/>
            <person name="Puehler A."/>
        </authorList>
    </citation>
    <scope>NUCLEOTIDE SEQUENCE [LARGE SCALE GENOMIC DNA]</scope>
    <source>
        <strain evidence="2 3">K411</strain>
    </source>
</reference>
<dbReference type="RefSeq" id="WP_005292358.1">
    <property type="nucleotide sequence ID" value="NC_007164.1"/>
</dbReference>
<dbReference type="Proteomes" id="UP000000545">
    <property type="component" value="Chromosome"/>
</dbReference>
<dbReference type="STRING" id="306537.jk2013"/>
<dbReference type="AlphaFoldDB" id="Q4JSL2"/>
<accession>Q4JSL2</accession>
<dbReference type="GeneID" id="92739642"/>
<dbReference type="OrthoDB" id="4426448at2"/>